<dbReference type="Pfam" id="PF08879">
    <property type="entry name" value="WRC"/>
    <property type="match status" value="3"/>
</dbReference>
<dbReference type="InterPro" id="IPR031137">
    <property type="entry name" value="GRF"/>
</dbReference>
<evidence type="ECO:0000313" key="10">
    <source>
        <dbReference type="Proteomes" id="UP000585474"/>
    </source>
</evidence>
<dbReference type="PANTHER" id="PTHR31602">
    <property type="entry name" value="GROWTH-REGULATING FACTOR 5"/>
    <property type="match status" value="1"/>
</dbReference>
<evidence type="ECO:0000256" key="2">
    <source>
        <dbReference type="ARBA" id="ARBA00008122"/>
    </source>
</evidence>
<dbReference type="GO" id="GO:0099402">
    <property type="term" value="P:plant organ development"/>
    <property type="evidence" value="ECO:0007669"/>
    <property type="project" value="UniProtKB-ARBA"/>
</dbReference>
<dbReference type="PANTHER" id="PTHR31602:SF103">
    <property type="entry name" value="GROWTH-REGULATING FACTOR"/>
    <property type="match status" value="1"/>
</dbReference>
<feature type="compositionally biased region" description="Low complexity" evidence="6">
    <location>
        <begin position="624"/>
        <end position="636"/>
    </location>
</feature>
<dbReference type="PROSITE" id="PS51666">
    <property type="entry name" value="QLQ"/>
    <property type="match status" value="1"/>
</dbReference>
<evidence type="ECO:0000256" key="3">
    <source>
        <dbReference type="ARBA" id="ARBA00023242"/>
    </source>
</evidence>
<evidence type="ECO:0000256" key="1">
    <source>
        <dbReference type="ARBA" id="ARBA00004123"/>
    </source>
</evidence>
<feature type="domain" description="WRC" evidence="8">
    <location>
        <begin position="468"/>
        <end position="512"/>
    </location>
</feature>
<keyword evidence="5" id="KW-0010">Activator</keyword>
<accession>A0A7J0GBN7</accession>
<evidence type="ECO:0000256" key="6">
    <source>
        <dbReference type="SAM" id="MobiDB-lite"/>
    </source>
</evidence>
<evidence type="ECO:0000256" key="4">
    <source>
        <dbReference type="PROSITE-ProRule" id="PRU01002"/>
    </source>
</evidence>
<dbReference type="InterPro" id="IPR014977">
    <property type="entry name" value="WRC_dom"/>
</dbReference>
<keyword evidence="5" id="KW-0805">Transcription regulation</keyword>
<feature type="domain" description="WRC" evidence="8">
    <location>
        <begin position="532"/>
        <end position="576"/>
    </location>
</feature>
<feature type="domain" description="QLQ" evidence="7">
    <location>
        <begin position="209"/>
        <end position="244"/>
    </location>
</feature>
<keyword evidence="3 5" id="KW-0539">Nucleus</keyword>
<dbReference type="GO" id="GO:0005524">
    <property type="term" value="F:ATP binding"/>
    <property type="evidence" value="ECO:0007669"/>
    <property type="project" value="UniProtKB-UniRule"/>
</dbReference>
<comment type="caution">
    <text evidence="4">Lacks conserved residue(s) required for the propagation of feature annotation.</text>
</comment>
<dbReference type="AlphaFoldDB" id="A0A7J0GBN7"/>
<feature type="region of interest" description="Disordered" evidence="6">
    <location>
        <begin position="624"/>
        <end position="650"/>
    </location>
</feature>
<reference evidence="9 10" key="1">
    <citation type="submission" date="2019-07" db="EMBL/GenBank/DDBJ databases">
        <title>De Novo Assembly of kiwifruit Actinidia rufa.</title>
        <authorList>
            <person name="Sugita-Konishi S."/>
            <person name="Sato K."/>
            <person name="Mori E."/>
            <person name="Abe Y."/>
            <person name="Kisaki G."/>
            <person name="Hamano K."/>
            <person name="Suezawa K."/>
            <person name="Otani M."/>
            <person name="Fukuda T."/>
            <person name="Manabe T."/>
            <person name="Gomi K."/>
            <person name="Tabuchi M."/>
            <person name="Akimitsu K."/>
            <person name="Kataoka I."/>
        </authorList>
    </citation>
    <scope>NUCLEOTIDE SEQUENCE [LARGE SCALE GENOMIC DNA]</scope>
    <source>
        <strain evidence="10">cv. Fuchu</strain>
    </source>
</reference>
<dbReference type="OrthoDB" id="1103109at2759"/>
<feature type="domain" description="WRC" evidence="8">
    <location>
        <begin position="279"/>
        <end position="323"/>
    </location>
</feature>
<dbReference type="Proteomes" id="UP000585474">
    <property type="component" value="Unassembled WGS sequence"/>
</dbReference>
<dbReference type="PROSITE" id="PS51667">
    <property type="entry name" value="WRC"/>
    <property type="match status" value="3"/>
</dbReference>
<dbReference type="GO" id="GO:0006351">
    <property type="term" value="P:DNA-templated transcription"/>
    <property type="evidence" value="ECO:0007669"/>
    <property type="project" value="UniProtKB-UniRule"/>
</dbReference>
<evidence type="ECO:0000259" key="8">
    <source>
        <dbReference type="PROSITE" id="PS51667"/>
    </source>
</evidence>
<dbReference type="Pfam" id="PF08880">
    <property type="entry name" value="QLQ"/>
    <property type="match status" value="1"/>
</dbReference>
<dbReference type="SMART" id="SM00951">
    <property type="entry name" value="QLQ"/>
    <property type="match status" value="1"/>
</dbReference>
<evidence type="ECO:0000259" key="7">
    <source>
        <dbReference type="PROSITE" id="PS51666"/>
    </source>
</evidence>
<comment type="domain">
    <text evidence="5">The QLQ domain and WRC domain may be involved in protein-protein interaction and DNA-binding, respectively.</text>
</comment>
<feature type="compositionally biased region" description="Polar residues" evidence="6">
    <location>
        <begin position="9"/>
        <end position="25"/>
    </location>
</feature>
<comment type="subcellular location">
    <subcellularLocation>
        <location evidence="1 5">Nucleus</location>
    </subcellularLocation>
</comment>
<protein>
    <recommendedName>
        <fullName evidence="5">Growth-regulating factor</fullName>
    </recommendedName>
</protein>
<keyword evidence="10" id="KW-1185">Reference proteome</keyword>
<sequence>MPKRKGNFGASSSRSVPSEKTVGNQSPAIHVVRTYTDPVGNKWYGRKRCFVNKPILMHDTMGPVSHIFIGKASLRPPTGSQTTNALGFRGKDLFDKRCEQEMYCRWHGLRVPKARSATLFDRGSPNNQVIKALEREIDEMQRRLDRYHFTEYAKKECVDPTQRIIEINVDPLLVSDPELSDFSEEEGEALSINLSLGIGAGYGGLRRATFSPAQLLELQQQSLILKYIVAGLPVPFHLIPPIWKSVARAFGPVSGGIYNQYPSFIGFREHESLYRSMMDPEPGRCRRTDGKKWRCSREVIPDQKYCERHMHRGCQRSRKHVEGSLVTSAYGGALNSSNAAKKTNSISTCTKCNLCSSIPSNLQLATPSSNTLSNTPATTPPTTTNCIGGINGGDNNVVAKNDNIATTYSSNTTTATTITTTTTGLASAAAENNSRSRSNRDQIAGKINIRGSSNNVNDCKVGYGNVVETKLPRCRRIDGKKYWCSREVVPNHKYCAWHMHKSAKKLTEASQSVMVAAPPPPPPSSVIFSPPLAILHRCRRTDGRKWRCGKEVVPNREYCTQHLHRGAKKLAVAASQLVTVAAAPPPSSIFLSPLPLAIPKKLDTPMYMDTNLSISIATSPQELSNNEEASCSNSSSDATVTDENVSVSCD</sequence>
<dbReference type="GO" id="GO:0006355">
    <property type="term" value="P:regulation of DNA-templated transcription"/>
    <property type="evidence" value="ECO:0007669"/>
    <property type="project" value="InterPro"/>
</dbReference>
<comment type="similarity">
    <text evidence="2 5">Belongs to the GRF family.</text>
</comment>
<feature type="region of interest" description="Disordered" evidence="6">
    <location>
        <begin position="1"/>
        <end position="25"/>
    </location>
</feature>
<gene>
    <name evidence="9" type="ORF">Acr_20g0000340</name>
</gene>
<proteinExistence type="inferred from homology"/>
<name>A0A7J0GBN7_9ERIC</name>
<dbReference type="EMBL" id="BJWL01000020">
    <property type="protein sequence ID" value="GFZ08226.1"/>
    <property type="molecule type" value="Genomic_DNA"/>
</dbReference>
<dbReference type="GO" id="GO:0005634">
    <property type="term" value="C:nucleus"/>
    <property type="evidence" value="ECO:0007669"/>
    <property type="project" value="UniProtKB-SubCell"/>
</dbReference>
<organism evidence="9 10">
    <name type="scientific">Actinidia rufa</name>
    <dbReference type="NCBI Taxonomy" id="165716"/>
    <lineage>
        <taxon>Eukaryota</taxon>
        <taxon>Viridiplantae</taxon>
        <taxon>Streptophyta</taxon>
        <taxon>Embryophyta</taxon>
        <taxon>Tracheophyta</taxon>
        <taxon>Spermatophyta</taxon>
        <taxon>Magnoliopsida</taxon>
        <taxon>eudicotyledons</taxon>
        <taxon>Gunneridae</taxon>
        <taxon>Pentapetalae</taxon>
        <taxon>asterids</taxon>
        <taxon>Ericales</taxon>
        <taxon>Actinidiaceae</taxon>
        <taxon>Actinidia</taxon>
    </lineage>
</organism>
<comment type="caution">
    <text evidence="9">The sequence shown here is derived from an EMBL/GenBank/DDBJ whole genome shotgun (WGS) entry which is preliminary data.</text>
</comment>
<comment type="function">
    <text evidence="5">Transcription activator.</text>
</comment>
<evidence type="ECO:0000256" key="5">
    <source>
        <dbReference type="RuleBase" id="RU367127"/>
    </source>
</evidence>
<keyword evidence="5" id="KW-0804">Transcription</keyword>
<dbReference type="InterPro" id="IPR014978">
    <property type="entry name" value="Gln-Leu-Gln_QLQ"/>
</dbReference>
<evidence type="ECO:0000313" key="9">
    <source>
        <dbReference type="EMBL" id="GFZ08226.1"/>
    </source>
</evidence>
<feature type="compositionally biased region" description="Polar residues" evidence="6">
    <location>
        <begin position="637"/>
        <end position="650"/>
    </location>
</feature>